<comment type="subcellular location">
    <subcellularLocation>
        <location evidence="3">Cell projection</location>
        <location evidence="3">Cilium</location>
    </subcellularLocation>
    <subcellularLocation>
        <location evidence="1">Cytoplasm</location>
        <location evidence="1">Cytoskeleton</location>
        <location evidence="1">Microtubule organizing center</location>
        <location evidence="1">Centrosome</location>
        <location evidence="1">Centriole</location>
    </subcellularLocation>
    <subcellularLocation>
        <location evidence="2">Nucleus</location>
    </subcellularLocation>
</comment>
<reference evidence="16 17" key="1">
    <citation type="journal article" date="2022" name="bioRxiv">
        <title>Genomics of Preaxostyla Flagellates Illuminates Evolutionary Transitions and the Path Towards Mitochondrial Loss.</title>
        <authorList>
            <person name="Novak L.V.F."/>
            <person name="Treitli S.C."/>
            <person name="Pyrih J."/>
            <person name="Halakuc P."/>
            <person name="Pipaliya S.V."/>
            <person name="Vacek V."/>
            <person name="Brzon O."/>
            <person name="Soukal P."/>
            <person name="Eme L."/>
            <person name="Dacks J.B."/>
            <person name="Karnkowska A."/>
            <person name="Elias M."/>
            <person name="Hampl V."/>
        </authorList>
    </citation>
    <scope>NUCLEOTIDE SEQUENCE [LARGE SCALE GENOMIC DNA]</scope>
    <source>
        <strain evidence="16">NAU3</strain>
        <tissue evidence="16">Gut</tissue>
    </source>
</reference>
<evidence type="ECO:0000256" key="14">
    <source>
        <dbReference type="RuleBase" id="RU000352"/>
    </source>
</evidence>
<comment type="function">
    <text evidence="13">Acts as a positive regulator of hedgehog signaling and regulates ciliary function.</text>
</comment>
<keyword evidence="9 14" id="KW-0342">GTP-binding</keyword>
<gene>
    <name evidence="16" type="ORF">BLNAU_16124</name>
</gene>
<dbReference type="InterPro" id="IPR008280">
    <property type="entry name" value="Tub_FtsZ_C"/>
</dbReference>
<dbReference type="Pfam" id="PF00091">
    <property type="entry name" value="Tubulin"/>
    <property type="match status" value="1"/>
</dbReference>
<evidence type="ECO:0000256" key="5">
    <source>
        <dbReference type="ARBA" id="ARBA00014184"/>
    </source>
</evidence>
<organism evidence="16 17">
    <name type="scientific">Blattamonas nauphoetae</name>
    <dbReference type="NCBI Taxonomy" id="2049346"/>
    <lineage>
        <taxon>Eukaryota</taxon>
        <taxon>Metamonada</taxon>
        <taxon>Preaxostyla</taxon>
        <taxon>Oxymonadida</taxon>
        <taxon>Blattamonas</taxon>
    </lineage>
</organism>
<dbReference type="Proteomes" id="UP001281761">
    <property type="component" value="Unassembled WGS sequence"/>
</dbReference>
<dbReference type="InterPro" id="IPR036525">
    <property type="entry name" value="Tubulin/FtsZ_GTPase_sf"/>
</dbReference>
<dbReference type="PRINTS" id="PR01161">
    <property type="entry name" value="TUBULIN"/>
</dbReference>
<evidence type="ECO:0000256" key="11">
    <source>
        <dbReference type="ARBA" id="ARBA00023273"/>
    </source>
</evidence>
<comment type="caution">
    <text evidence="16">The sequence shown here is derived from an EMBL/GenBank/DDBJ whole genome shotgun (WGS) entry which is preliminary data.</text>
</comment>
<dbReference type="SUPFAM" id="SSF52490">
    <property type="entry name" value="Tubulin nucleotide-binding domain-like"/>
    <property type="match status" value="1"/>
</dbReference>
<evidence type="ECO:0000256" key="10">
    <source>
        <dbReference type="ARBA" id="ARBA00023242"/>
    </source>
</evidence>
<protein>
    <recommendedName>
        <fullName evidence="5">Tubulin delta chain</fullName>
    </recommendedName>
    <alternativeName>
        <fullName evidence="12">Delta-tubulin</fullName>
    </alternativeName>
</protein>
<evidence type="ECO:0000256" key="2">
    <source>
        <dbReference type="ARBA" id="ARBA00004123"/>
    </source>
</evidence>
<dbReference type="Gene3D" id="3.40.50.1440">
    <property type="entry name" value="Tubulin/FtsZ, GTPase domain"/>
    <property type="match status" value="1"/>
</dbReference>
<dbReference type="InterPro" id="IPR002967">
    <property type="entry name" value="Delta_tubulin"/>
</dbReference>
<dbReference type="InterPro" id="IPR003008">
    <property type="entry name" value="Tubulin_FtsZ_GTPase"/>
</dbReference>
<keyword evidence="8" id="KW-0970">Cilium biogenesis/degradation</keyword>
<dbReference type="PROSITE" id="PS00227">
    <property type="entry name" value="TUBULIN"/>
    <property type="match status" value="1"/>
</dbReference>
<dbReference type="SMART" id="SM00864">
    <property type="entry name" value="Tubulin"/>
    <property type="match status" value="1"/>
</dbReference>
<evidence type="ECO:0000256" key="13">
    <source>
        <dbReference type="ARBA" id="ARBA00046149"/>
    </source>
</evidence>
<dbReference type="CDD" id="cd02189">
    <property type="entry name" value="delta_zeta_tubulin-like"/>
    <property type="match status" value="1"/>
</dbReference>
<evidence type="ECO:0000256" key="9">
    <source>
        <dbReference type="ARBA" id="ARBA00023134"/>
    </source>
</evidence>
<sequence>MSLLTVQLGQYGNQMGYDFFDILSQELDLYQGDAYHTFFTEKERGSHVARCVLVDMEEKVVNRALELASKTNKWSYNNENVFVRESGAGNNWAFGYARLSVLMQDPVLELVRKEAEASNNLEGFLLFHSLAGGTGSGVGTHLSEILHDEFPSKILINQVAWPFISGDVVVQHFNGMLTLAHLNQVSDGIIFSENEVLQSISQQELKIDQPSFFDMNKIVAENVCGLFLPSRSIDIRQTRDQNVFNKLDQKSLNTAVSRLQSSPSQIINHLCCHSGFKLLSFKSFPHVPPRSRSFEDIPWKTIVPKLSGMVGSNAKTEQQSRNVSEHIRPQSVSLSNVVSLRGMQHVPTDFEALQRDLNVFSRSLFNASWALNPVLLRHSPLPFRKVPMSGVVCSNSQACLPPLQNLIATATQMQSAGAHLNHYAEYGIGKDHFTDCLEEVQQINENYSSLSYT</sequence>
<comment type="similarity">
    <text evidence="4 14">Belongs to the tubulin family.</text>
</comment>
<evidence type="ECO:0000313" key="16">
    <source>
        <dbReference type="EMBL" id="KAK2948906.1"/>
    </source>
</evidence>
<evidence type="ECO:0000313" key="17">
    <source>
        <dbReference type="Proteomes" id="UP001281761"/>
    </source>
</evidence>
<accession>A0ABQ9X8I6</accession>
<dbReference type="EMBL" id="JARBJD010000166">
    <property type="protein sequence ID" value="KAK2948906.1"/>
    <property type="molecule type" value="Genomic_DNA"/>
</dbReference>
<dbReference type="PRINTS" id="PR01224">
    <property type="entry name" value="DELTATUBULIN"/>
</dbReference>
<feature type="domain" description="Tubulin/FtsZ GTPase" evidence="15">
    <location>
        <begin position="35"/>
        <end position="234"/>
    </location>
</feature>
<keyword evidence="11" id="KW-0966">Cell projection</keyword>
<proteinExistence type="inferred from homology"/>
<name>A0ABQ9X8I6_9EUKA</name>
<evidence type="ECO:0000256" key="1">
    <source>
        <dbReference type="ARBA" id="ARBA00004114"/>
    </source>
</evidence>
<keyword evidence="17" id="KW-1185">Reference proteome</keyword>
<dbReference type="InterPro" id="IPR017975">
    <property type="entry name" value="Tubulin_CS"/>
</dbReference>
<evidence type="ECO:0000256" key="7">
    <source>
        <dbReference type="ARBA" id="ARBA00022741"/>
    </source>
</evidence>
<evidence type="ECO:0000256" key="8">
    <source>
        <dbReference type="ARBA" id="ARBA00022794"/>
    </source>
</evidence>
<evidence type="ECO:0000256" key="6">
    <source>
        <dbReference type="ARBA" id="ARBA00022701"/>
    </source>
</evidence>
<dbReference type="SUPFAM" id="SSF55307">
    <property type="entry name" value="Tubulin C-terminal domain-like"/>
    <property type="match status" value="1"/>
</dbReference>
<evidence type="ECO:0000256" key="12">
    <source>
        <dbReference type="ARBA" id="ARBA00030594"/>
    </source>
</evidence>
<evidence type="ECO:0000256" key="4">
    <source>
        <dbReference type="ARBA" id="ARBA00009636"/>
    </source>
</evidence>
<dbReference type="InterPro" id="IPR000217">
    <property type="entry name" value="Tubulin"/>
</dbReference>
<keyword evidence="6 14" id="KW-0493">Microtubule</keyword>
<keyword evidence="7 14" id="KW-0547">Nucleotide-binding</keyword>
<dbReference type="PANTHER" id="PTHR11588">
    <property type="entry name" value="TUBULIN"/>
    <property type="match status" value="1"/>
</dbReference>
<evidence type="ECO:0000259" key="15">
    <source>
        <dbReference type="SMART" id="SM00864"/>
    </source>
</evidence>
<evidence type="ECO:0000256" key="3">
    <source>
        <dbReference type="ARBA" id="ARBA00004138"/>
    </source>
</evidence>
<keyword evidence="10" id="KW-0539">Nucleus</keyword>